<keyword evidence="2" id="KW-1185">Reference proteome</keyword>
<proteinExistence type="predicted"/>
<dbReference type="Proteomes" id="UP001066276">
    <property type="component" value="Chromosome 7"/>
</dbReference>
<feature type="non-terminal residue" evidence="1">
    <location>
        <position position="49"/>
    </location>
</feature>
<name>A0AAV7PD99_PLEWA</name>
<feature type="non-terminal residue" evidence="1">
    <location>
        <position position="1"/>
    </location>
</feature>
<reference evidence="1" key="1">
    <citation type="journal article" date="2022" name="bioRxiv">
        <title>Sequencing and chromosome-scale assembly of the giantPleurodeles waltlgenome.</title>
        <authorList>
            <person name="Brown T."/>
            <person name="Elewa A."/>
            <person name="Iarovenko S."/>
            <person name="Subramanian E."/>
            <person name="Araus A.J."/>
            <person name="Petzold A."/>
            <person name="Susuki M."/>
            <person name="Suzuki K.-i.T."/>
            <person name="Hayashi T."/>
            <person name="Toyoda A."/>
            <person name="Oliveira C."/>
            <person name="Osipova E."/>
            <person name="Leigh N.D."/>
            <person name="Simon A."/>
            <person name="Yun M.H."/>
        </authorList>
    </citation>
    <scope>NUCLEOTIDE SEQUENCE</scope>
    <source>
        <strain evidence="1">20211129_DDA</strain>
        <tissue evidence="1">Liver</tissue>
    </source>
</reference>
<evidence type="ECO:0000313" key="2">
    <source>
        <dbReference type="Proteomes" id="UP001066276"/>
    </source>
</evidence>
<sequence>RWLYWFSVEKHAKRLARSEGVFPRPSSTLLCCKHSHPCTLLHPPSYVPF</sequence>
<protein>
    <submittedName>
        <fullName evidence="1">Uncharacterized protein</fullName>
    </submittedName>
</protein>
<evidence type="ECO:0000313" key="1">
    <source>
        <dbReference type="EMBL" id="KAJ1125392.1"/>
    </source>
</evidence>
<gene>
    <name evidence="1" type="ORF">NDU88_003824</name>
</gene>
<accession>A0AAV7PD99</accession>
<dbReference type="AlphaFoldDB" id="A0AAV7PD99"/>
<organism evidence="1 2">
    <name type="scientific">Pleurodeles waltl</name>
    <name type="common">Iberian ribbed newt</name>
    <dbReference type="NCBI Taxonomy" id="8319"/>
    <lineage>
        <taxon>Eukaryota</taxon>
        <taxon>Metazoa</taxon>
        <taxon>Chordata</taxon>
        <taxon>Craniata</taxon>
        <taxon>Vertebrata</taxon>
        <taxon>Euteleostomi</taxon>
        <taxon>Amphibia</taxon>
        <taxon>Batrachia</taxon>
        <taxon>Caudata</taxon>
        <taxon>Salamandroidea</taxon>
        <taxon>Salamandridae</taxon>
        <taxon>Pleurodelinae</taxon>
        <taxon>Pleurodeles</taxon>
    </lineage>
</organism>
<dbReference type="EMBL" id="JANPWB010000011">
    <property type="protein sequence ID" value="KAJ1125392.1"/>
    <property type="molecule type" value="Genomic_DNA"/>
</dbReference>
<comment type="caution">
    <text evidence="1">The sequence shown here is derived from an EMBL/GenBank/DDBJ whole genome shotgun (WGS) entry which is preliminary data.</text>
</comment>